<evidence type="ECO:0000313" key="2">
    <source>
        <dbReference type="EMBL" id="EFE73266.2"/>
    </source>
</evidence>
<dbReference type="EMBL" id="DS999644">
    <property type="protein sequence ID" value="EFE73266.2"/>
    <property type="molecule type" value="Genomic_DNA"/>
</dbReference>
<reference evidence="3" key="2">
    <citation type="submission" date="2008-12" db="EMBL/GenBank/DDBJ databases">
        <title>Annotation of Streptomyces roseosporus strain NRRL 15998.</title>
        <authorList>
            <consortium name="The Broad Institute Genome Sequencing Platform"/>
            <consortium name="Broad Institute Microbial Sequencing Center"/>
            <person name="Fischbach M."/>
            <person name="Ward D."/>
            <person name="Young S."/>
            <person name="Kodira C.D."/>
            <person name="Zeng Q."/>
            <person name="Koehrsen M."/>
            <person name="Godfrey P."/>
            <person name="Alvarado L."/>
            <person name="Berlin A.M."/>
            <person name="Borenstein D."/>
            <person name="Chen Z."/>
            <person name="Engels R."/>
            <person name="Freedman E."/>
            <person name="Gellesch M."/>
            <person name="Goldberg J."/>
            <person name="Griggs A."/>
            <person name="Gujja S."/>
            <person name="Heiman D.I."/>
            <person name="Hepburn T.A."/>
            <person name="Howarth C."/>
            <person name="Jen D."/>
            <person name="Larson L."/>
            <person name="Lewis B."/>
            <person name="Mehta T."/>
            <person name="Park D."/>
            <person name="Pearson M."/>
            <person name="Roberts A."/>
            <person name="Saif S."/>
            <person name="Shea T.D."/>
            <person name="Shenoy N."/>
            <person name="Sisk P."/>
            <person name="Stolte C."/>
            <person name="Sykes S.N."/>
            <person name="Walk T."/>
            <person name="White J."/>
            <person name="Yandava C."/>
            <person name="Straight P."/>
            <person name="Clardy J."/>
            <person name="Hung D."/>
            <person name="Kolter R."/>
            <person name="Mekalanos J."/>
            <person name="Walker S."/>
            <person name="Walsh C.T."/>
            <person name="Wieland B.L.C."/>
            <person name="Ilzarbe M."/>
            <person name="Galagan J."/>
            <person name="Nusbaum C."/>
            <person name="Birren B."/>
        </authorList>
    </citation>
    <scope>NUCLEOTIDE SEQUENCE [LARGE SCALE GENOMIC DNA]</scope>
    <source>
        <strain evidence="3">NRRL 15998</strain>
    </source>
</reference>
<feature type="compositionally biased region" description="Basic residues" evidence="1">
    <location>
        <begin position="160"/>
        <end position="169"/>
    </location>
</feature>
<proteinExistence type="predicted"/>
<reference evidence="3" key="1">
    <citation type="submission" date="2008-10" db="EMBL/GenBank/DDBJ databases">
        <authorList>
            <person name="Molnar K."/>
        </authorList>
    </citation>
    <scope>NUCLEOTIDE SEQUENCE [LARGE SCALE GENOMIC DNA]</scope>
    <source>
        <strain evidence="3">NRRL 15998</strain>
    </source>
</reference>
<protein>
    <submittedName>
        <fullName evidence="2">Uncharacterized protein</fullName>
    </submittedName>
</protein>
<feature type="region of interest" description="Disordered" evidence="1">
    <location>
        <begin position="1"/>
        <end position="112"/>
    </location>
</feature>
<dbReference type="AlphaFoldDB" id="D6ALM8"/>
<feature type="compositionally biased region" description="Basic and acidic residues" evidence="1">
    <location>
        <begin position="73"/>
        <end position="89"/>
    </location>
</feature>
<dbReference type="Proteomes" id="UP000003986">
    <property type="component" value="Unassembled WGS sequence"/>
</dbReference>
<feature type="region of interest" description="Disordered" evidence="1">
    <location>
        <begin position="140"/>
        <end position="195"/>
    </location>
</feature>
<sequence length="195" mass="21337">MPPRPGAEWAPPAAGAGSGRGDTHRRRRRGGFRGDGAGVCPMRLSARRRRPESDGVERLSAWLSSRPGCGRAPCRDRSGDARCRAEPRRRSSSGTTPGHAPELRAGLLPPGSSGRCIRRLDRDYEMARRGRLRCRWAGAAPRQGGHGRIPIRPSPPLRCGRWRARHRDRPCHTAGPRVQAVRTRSTQRGAGAARS</sequence>
<evidence type="ECO:0000313" key="3">
    <source>
        <dbReference type="Proteomes" id="UP000003986"/>
    </source>
</evidence>
<name>D6ALM8_STRFL</name>
<gene>
    <name evidence="2" type="ORF">SSGG_00632</name>
</gene>
<feature type="compositionally biased region" description="Low complexity" evidence="1">
    <location>
        <begin position="1"/>
        <end position="15"/>
    </location>
</feature>
<accession>D6ALM8</accession>
<organism evidence="2 3">
    <name type="scientific">Streptomyces filamentosus NRRL 15998</name>
    <dbReference type="NCBI Taxonomy" id="457431"/>
    <lineage>
        <taxon>Bacteria</taxon>
        <taxon>Bacillati</taxon>
        <taxon>Actinomycetota</taxon>
        <taxon>Actinomycetes</taxon>
        <taxon>Kitasatosporales</taxon>
        <taxon>Streptomycetaceae</taxon>
        <taxon>Streptomyces</taxon>
    </lineage>
</organism>
<evidence type="ECO:0000256" key="1">
    <source>
        <dbReference type="SAM" id="MobiDB-lite"/>
    </source>
</evidence>